<evidence type="ECO:0000313" key="3">
    <source>
        <dbReference type="EMBL" id="PUA81668.1"/>
    </source>
</evidence>
<dbReference type="Proteomes" id="UP000244867">
    <property type="component" value="Unassembled WGS sequence"/>
</dbReference>
<keyword evidence="1" id="KW-0812">Transmembrane</keyword>
<gene>
    <name evidence="3" type="ORF">C7S10_06240</name>
</gene>
<dbReference type="EMBL" id="PYXZ01000002">
    <property type="protein sequence ID" value="PUA81668.1"/>
    <property type="molecule type" value="Genomic_DNA"/>
</dbReference>
<protein>
    <recommendedName>
        <fullName evidence="2">Protein-glutamine gamma-glutamyltransferase-like C-terminal domain-containing protein</fullName>
    </recommendedName>
</protein>
<organism evidence="3 4">
    <name type="scientific">Nocardioides currus</name>
    <dbReference type="NCBI Taxonomy" id="2133958"/>
    <lineage>
        <taxon>Bacteria</taxon>
        <taxon>Bacillati</taxon>
        <taxon>Actinomycetota</taxon>
        <taxon>Actinomycetes</taxon>
        <taxon>Propionibacteriales</taxon>
        <taxon>Nocardioidaceae</taxon>
        <taxon>Nocardioides</taxon>
    </lineage>
</organism>
<dbReference type="AlphaFoldDB" id="A0A2R7YZ53"/>
<keyword evidence="1" id="KW-0472">Membrane</keyword>
<dbReference type="Pfam" id="PF13559">
    <property type="entry name" value="DUF4129"/>
    <property type="match status" value="1"/>
</dbReference>
<dbReference type="OrthoDB" id="3389322at2"/>
<reference evidence="3 4" key="1">
    <citation type="submission" date="2018-03" db="EMBL/GenBank/DDBJ databases">
        <authorList>
            <person name="Keele B.F."/>
        </authorList>
    </citation>
    <scope>NUCLEOTIDE SEQUENCE [LARGE SCALE GENOMIC DNA]</scope>
    <source>
        <strain evidence="3 4">IB-3</strain>
    </source>
</reference>
<evidence type="ECO:0000256" key="1">
    <source>
        <dbReference type="SAM" id="Phobius"/>
    </source>
</evidence>
<feature type="domain" description="Protein-glutamine gamma-glutamyltransferase-like C-terminal" evidence="2">
    <location>
        <begin position="133"/>
        <end position="201"/>
    </location>
</feature>
<dbReference type="RefSeq" id="WP_108343559.1">
    <property type="nucleotide sequence ID" value="NZ_PYXZ01000002.1"/>
</dbReference>
<name>A0A2R7YZ53_9ACTN</name>
<dbReference type="InterPro" id="IPR025403">
    <property type="entry name" value="TgpA-like_C"/>
</dbReference>
<feature type="transmembrane region" description="Helical" evidence="1">
    <location>
        <begin position="65"/>
        <end position="85"/>
    </location>
</feature>
<evidence type="ECO:0000313" key="4">
    <source>
        <dbReference type="Proteomes" id="UP000244867"/>
    </source>
</evidence>
<proteinExistence type="predicted"/>
<keyword evidence="1" id="KW-1133">Transmembrane helix</keyword>
<evidence type="ECO:0000259" key="2">
    <source>
        <dbReference type="Pfam" id="PF13559"/>
    </source>
</evidence>
<keyword evidence="4" id="KW-1185">Reference proteome</keyword>
<comment type="caution">
    <text evidence="3">The sequence shown here is derived from an EMBL/GenBank/DDBJ whole genome shotgun (WGS) entry which is preliminary data.</text>
</comment>
<accession>A0A2R7YZ53</accession>
<sequence>MRWASPHGSLLDPPLVPTPDEGRDLLRRELVDPAYHRDDLLQRLIDWLVRRVGDVLDAASTAPPLSALAAMAVGFALVVALIWLATRARTAPGRRDGAEALLPDAAVTAREWRERAERALAEERPSDALVHGFRALAARQVERGRLDATPGTTAHEVAQVLRAAYPTRADAMAEGARLFDLVLYGDRPATLEQARSVLALDDELAGTR</sequence>